<feature type="region of interest" description="Disordered" evidence="1">
    <location>
        <begin position="109"/>
        <end position="145"/>
    </location>
</feature>
<proteinExistence type="predicted"/>
<keyword evidence="2" id="KW-0472">Membrane</keyword>
<accession>A0ABW5ILT1</accession>
<evidence type="ECO:0000313" key="4">
    <source>
        <dbReference type="Proteomes" id="UP001597544"/>
    </source>
</evidence>
<keyword evidence="4" id="KW-1185">Reference proteome</keyword>
<evidence type="ECO:0000313" key="3">
    <source>
        <dbReference type="EMBL" id="MFD2514501.1"/>
    </source>
</evidence>
<dbReference type="RefSeq" id="WP_377507219.1">
    <property type="nucleotide sequence ID" value="NZ_JBHULU010000015.1"/>
</dbReference>
<keyword evidence="2" id="KW-1133">Transmembrane helix</keyword>
<feature type="compositionally biased region" description="Basic and acidic residues" evidence="1">
    <location>
        <begin position="1"/>
        <end position="11"/>
    </location>
</feature>
<dbReference type="InterPro" id="IPR024623">
    <property type="entry name" value="YtxH"/>
</dbReference>
<organism evidence="3 4">
    <name type="scientific">Pontibacter locisalis</name>
    <dbReference type="NCBI Taxonomy" id="1719035"/>
    <lineage>
        <taxon>Bacteria</taxon>
        <taxon>Pseudomonadati</taxon>
        <taxon>Bacteroidota</taxon>
        <taxon>Cytophagia</taxon>
        <taxon>Cytophagales</taxon>
        <taxon>Hymenobacteraceae</taxon>
        <taxon>Pontibacter</taxon>
    </lineage>
</organism>
<feature type="transmembrane region" description="Helical" evidence="2">
    <location>
        <begin position="43"/>
        <end position="63"/>
    </location>
</feature>
<dbReference type="Pfam" id="PF12732">
    <property type="entry name" value="YtxH"/>
    <property type="match status" value="1"/>
</dbReference>
<protein>
    <submittedName>
        <fullName evidence="3">YtxH domain-containing protein</fullName>
    </submittedName>
</protein>
<dbReference type="EMBL" id="JBHULU010000015">
    <property type="protein sequence ID" value="MFD2514501.1"/>
    <property type="molecule type" value="Genomic_DNA"/>
</dbReference>
<feature type="region of interest" description="Disordered" evidence="1">
    <location>
        <begin position="1"/>
        <end position="41"/>
    </location>
</feature>
<sequence>MRTEMECRSLGENKSTYTTNSSVRQIRQKDMTSKSKKSSGGGAVAMGLIAGAAAGAIAGLLLAPEKGTVTRKKVADSASKLGDQVNKGYTATKTKVDSWTGKNKEVYINPNLSKNKQPSPYTDQAKWDDQEVNRMINDSRKTPGL</sequence>
<feature type="compositionally biased region" description="Basic and acidic residues" evidence="1">
    <location>
        <begin position="125"/>
        <end position="145"/>
    </location>
</feature>
<feature type="compositionally biased region" description="Polar residues" evidence="1">
    <location>
        <begin position="110"/>
        <end position="122"/>
    </location>
</feature>
<evidence type="ECO:0000256" key="2">
    <source>
        <dbReference type="SAM" id="Phobius"/>
    </source>
</evidence>
<keyword evidence="2" id="KW-0812">Transmembrane</keyword>
<reference evidence="4" key="1">
    <citation type="journal article" date="2019" name="Int. J. Syst. Evol. Microbiol.">
        <title>The Global Catalogue of Microorganisms (GCM) 10K type strain sequencing project: providing services to taxonomists for standard genome sequencing and annotation.</title>
        <authorList>
            <consortium name="The Broad Institute Genomics Platform"/>
            <consortium name="The Broad Institute Genome Sequencing Center for Infectious Disease"/>
            <person name="Wu L."/>
            <person name="Ma J."/>
        </authorList>
    </citation>
    <scope>NUCLEOTIDE SEQUENCE [LARGE SCALE GENOMIC DNA]</scope>
    <source>
        <strain evidence="4">KCTC 42498</strain>
    </source>
</reference>
<feature type="compositionally biased region" description="Polar residues" evidence="1">
    <location>
        <begin position="12"/>
        <end position="25"/>
    </location>
</feature>
<comment type="caution">
    <text evidence="3">The sequence shown here is derived from an EMBL/GenBank/DDBJ whole genome shotgun (WGS) entry which is preliminary data.</text>
</comment>
<name>A0ABW5ILT1_9BACT</name>
<gene>
    <name evidence="3" type="ORF">ACFSRY_11535</name>
</gene>
<evidence type="ECO:0000256" key="1">
    <source>
        <dbReference type="SAM" id="MobiDB-lite"/>
    </source>
</evidence>
<dbReference type="Proteomes" id="UP001597544">
    <property type="component" value="Unassembled WGS sequence"/>
</dbReference>